<evidence type="ECO:0000313" key="2">
    <source>
        <dbReference type="EMBL" id="CAD9764757.1"/>
    </source>
</evidence>
<feature type="compositionally biased region" description="Basic and acidic residues" evidence="1">
    <location>
        <begin position="188"/>
        <end position="197"/>
    </location>
</feature>
<sequence>MRLEPLRGTIACSRGTRKMRSIGFRPMIVTLDKPEESLTGKVVAGLLEVESERQVAVTCFSTSTAVEILICPWKDSFGKLERAKSVILQPKHHIRNVHANMTKEMMKTRVQRDVELTLEMRDRLLEKAVDSMDAAAVAEAPSVFQQLLTPEEQRAVSRMKYYLSPRDLSQFSTDAECSSWKSEASESNDSKENRQPTDGRQAPALATATTAKIRRKRRRHGKKRERNKREKMRRLVLLSAPPLKSSIAENPAGLSTCAKAALQSAREGKRNAEKTTKAGSKITANKFIENSESKRSLQMSWLNFLENMARQKKQLLQHGKPSDASYSRAPSSPAHRITSKTPDLEE</sequence>
<gene>
    <name evidence="2" type="ORF">LSP00402_LOCUS10317</name>
</gene>
<feature type="compositionally biased region" description="Polar residues" evidence="1">
    <location>
        <begin position="177"/>
        <end position="187"/>
    </location>
</feature>
<evidence type="ECO:0000256" key="1">
    <source>
        <dbReference type="SAM" id="MobiDB-lite"/>
    </source>
</evidence>
<name>A0A7S2TQ86_9EUKA</name>
<protein>
    <submittedName>
        <fullName evidence="2">Uncharacterized protein</fullName>
    </submittedName>
</protein>
<proteinExistence type="predicted"/>
<accession>A0A7S2TQ86</accession>
<organism evidence="2">
    <name type="scientific">Lotharella oceanica</name>
    <dbReference type="NCBI Taxonomy" id="641309"/>
    <lineage>
        <taxon>Eukaryota</taxon>
        <taxon>Sar</taxon>
        <taxon>Rhizaria</taxon>
        <taxon>Cercozoa</taxon>
        <taxon>Chlorarachniophyceae</taxon>
        <taxon>Lotharella</taxon>
    </lineage>
</organism>
<feature type="region of interest" description="Disordered" evidence="1">
    <location>
        <begin position="312"/>
        <end position="346"/>
    </location>
</feature>
<dbReference type="EMBL" id="HBHP01016635">
    <property type="protein sequence ID" value="CAD9764757.1"/>
    <property type="molecule type" value="Transcribed_RNA"/>
</dbReference>
<dbReference type="AlphaFoldDB" id="A0A7S2TQ86"/>
<feature type="region of interest" description="Disordered" evidence="1">
    <location>
        <begin position="177"/>
        <end position="233"/>
    </location>
</feature>
<feature type="compositionally biased region" description="Basic residues" evidence="1">
    <location>
        <begin position="212"/>
        <end position="233"/>
    </location>
</feature>
<reference evidence="2" key="1">
    <citation type="submission" date="2021-01" db="EMBL/GenBank/DDBJ databases">
        <authorList>
            <person name="Corre E."/>
            <person name="Pelletier E."/>
            <person name="Niang G."/>
            <person name="Scheremetjew M."/>
            <person name="Finn R."/>
            <person name="Kale V."/>
            <person name="Holt S."/>
            <person name="Cochrane G."/>
            <person name="Meng A."/>
            <person name="Brown T."/>
            <person name="Cohen L."/>
        </authorList>
    </citation>
    <scope>NUCLEOTIDE SEQUENCE</scope>
    <source>
        <strain evidence="2">CCMP622</strain>
    </source>
</reference>